<organism evidence="2 3">
    <name type="scientific">Candidatus Thiodiazotropha endoloripes</name>
    <dbReference type="NCBI Taxonomy" id="1818881"/>
    <lineage>
        <taxon>Bacteria</taxon>
        <taxon>Pseudomonadati</taxon>
        <taxon>Pseudomonadota</taxon>
        <taxon>Gammaproteobacteria</taxon>
        <taxon>Chromatiales</taxon>
        <taxon>Sedimenticolaceae</taxon>
        <taxon>Candidatus Thiodiazotropha</taxon>
    </lineage>
</organism>
<sequence>MSYYSVLDVTPTREDWIPDYIEPASRLVAQHGGKYLARTTSHNQLEGELKEAALRIIIEWPSRQAAEAFMADPLYQPHLQTRAAGSVSHHYLVEGKDDLG</sequence>
<reference evidence="2 3" key="1">
    <citation type="submission" date="2016-03" db="EMBL/GenBank/DDBJ databases">
        <title>Chemosynthetic sulphur-oxidizing symbionts of marine invertebrate animals are capable of nitrogen fixation.</title>
        <authorList>
            <person name="Petersen J.M."/>
            <person name="Kemper A."/>
            <person name="Gruber-Vodicka H."/>
            <person name="Cardini U."/>
            <person name="Geest Mvander."/>
            <person name="Kleiner M."/>
            <person name="Bulgheresi S."/>
            <person name="Fussmann M."/>
            <person name="Herbold C."/>
            <person name="Seah B.K.B."/>
            <person name="Antony C.Paul."/>
            <person name="Liu D."/>
            <person name="Belitz A."/>
            <person name="Weber M."/>
        </authorList>
    </citation>
    <scope>NUCLEOTIDE SEQUENCE [LARGE SCALE GENOMIC DNA]</scope>
    <source>
        <strain evidence="2">G_D</strain>
    </source>
</reference>
<protein>
    <recommendedName>
        <fullName evidence="1">DUF1330 domain-containing protein</fullName>
    </recommendedName>
</protein>
<dbReference type="EMBL" id="LVJZ01000005">
    <property type="protein sequence ID" value="ODB92937.1"/>
    <property type="molecule type" value="Genomic_DNA"/>
</dbReference>
<dbReference type="STRING" id="1818881.A3196_19410"/>
<feature type="domain" description="DUF1330" evidence="1">
    <location>
        <begin position="4"/>
        <end position="95"/>
    </location>
</feature>
<dbReference type="SUPFAM" id="SSF54909">
    <property type="entry name" value="Dimeric alpha+beta barrel"/>
    <property type="match status" value="1"/>
</dbReference>
<accession>A0A1E2UHH6</accession>
<dbReference type="Pfam" id="PF07045">
    <property type="entry name" value="DUF1330"/>
    <property type="match status" value="1"/>
</dbReference>
<dbReference type="AlphaFoldDB" id="A0A1E2UHH6"/>
<comment type="caution">
    <text evidence="2">The sequence shown here is derived from an EMBL/GenBank/DDBJ whole genome shotgun (WGS) entry which is preliminary data.</text>
</comment>
<proteinExistence type="predicted"/>
<dbReference type="Proteomes" id="UP000094849">
    <property type="component" value="Unassembled WGS sequence"/>
</dbReference>
<name>A0A1E2UHH6_9GAMM</name>
<dbReference type="InterPro" id="IPR011008">
    <property type="entry name" value="Dimeric_a/b-barrel"/>
</dbReference>
<dbReference type="RefSeq" id="WP_069025095.1">
    <property type="nucleotide sequence ID" value="NZ_LVJZ01000005.1"/>
</dbReference>
<keyword evidence="3" id="KW-1185">Reference proteome</keyword>
<dbReference type="InterPro" id="IPR010753">
    <property type="entry name" value="DUF1330"/>
</dbReference>
<gene>
    <name evidence="2" type="ORF">A3196_19410</name>
</gene>
<evidence type="ECO:0000313" key="2">
    <source>
        <dbReference type="EMBL" id="ODB92937.1"/>
    </source>
</evidence>
<evidence type="ECO:0000313" key="3">
    <source>
        <dbReference type="Proteomes" id="UP000094849"/>
    </source>
</evidence>
<dbReference type="Gene3D" id="3.30.70.100">
    <property type="match status" value="1"/>
</dbReference>
<evidence type="ECO:0000259" key="1">
    <source>
        <dbReference type="Pfam" id="PF07045"/>
    </source>
</evidence>